<evidence type="ECO:0000313" key="7">
    <source>
        <dbReference type="EMBL" id="MCO5977929.1"/>
    </source>
</evidence>
<dbReference type="InterPro" id="IPR047748">
    <property type="entry name" value="AztA-like"/>
</dbReference>
<dbReference type="Pfam" id="PF00005">
    <property type="entry name" value="ABC_tran"/>
    <property type="match status" value="1"/>
</dbReference>
<organism evidence="7 8">
    <name type="scientific">Ideonella oryzae</name>
    <dbReference type="NCBI Taxonomy" id="2937441"/>
    <lineage>
        <taxon>Bacteria</taxon>
        <taxon>Pseudomonadati</taxon>
        <taxon>Pseudomonadota</taxon>
        <taxon>Betaproteobacteria</taxon>
        <taxon>Burkholderiales</taxon>
        <taxon>Sphaerotilaceae</taxon>
        <taxon>Ideonella</taxon>
    </lineage>
</organism>
<dbReference type="GO" id="GO:0005524">
    <property type="term" value="F:ATP binding"/>
    <property type="evidence" value="ECO:0007669"/>
    <property type="project" value="UniProtKB-KW"/>
</dbReference>
<dbReference type="InterPro" id="IPR003439">
    <property type="entry name" value="ABC_transporter-like_ATP-bd"/>
</dbReference>
<keyword evidence="3" id="KW-1003">Cell membrane</keyword>
<evidence type="ECO:0000256" key="4">
    <source>
        <dbReference type="ARBA" id="ARBA00022741"/>
    </source>
</evidence>
<proteinExistence type="inferred from homology"/>
<keyword evidence="5 7" id="KW-0067">ATP-binding</keyword>
<keyword evidence="3" id="KW-0472">Membrane</keyword>
<dbReference type="InterPro" id="IPR003593">
    <property type="entry name" value="AAA+_ATPase"/>
</dbReference>
<dbReference type="Proteomes" id="UP001204851">
    <property type="component" value="Unassembled WGS sequence"/>
</dbReference>
<evidence type="ECO:0000256" key="1">
    <source>
        <dbReference type="ARBA" id="ARBA00005417"/>
    </source>
</evidence>
<comment type="caution">
    <text evidence="7">The sequence shown here is derived from an EMBL/GenBank/DDBJ whole genome shotgun (WGS) entry which is preliminary data.</text>
</comment>
<protein>
    <submittedName>
        <fullName evidence="7">Zinc ABC transporter ATP-binding protein AztA</fullName>
    </submittedName>
</protein>
<dbReference type="Gene3D" id="3.40.50.300">
    <property type="entry name" value="P-loop containing nucleotide triphosphate hydrolases"/>
    <property type="match status" value="1"/>
</dbReference>
<gene>
    <name evidence="7" type="primary">aztA</name>
    <name evidence="7" type="ORF">M0L44_14570</name>
</gene>
<dbReference type="CDD" id="cd03235">
    <property type="entry name" value="ABC_Metallic_Cations"/>
    <property type="match status" value="1"/>
</dbReference>
<dbReference type="PROSITE" id="PS50893">
    <property type="entry name" value="ABC_TRANSPORTER_2"/>
    <property type="match status" value="1"/>
</dbReference>
<dbReference type="EMBL" id="JAMXMC010000008">
    <property type="protein sequence ID" value="MCO5977929.1"/>
    <property type="molecule type" value="Genomic_DNA"/>
</dbReference>
<evidence type="ECO:0000256" key="3">
    <source>
        <dbReference type="ARBA" id="ARBA00022475"/>
    </source>
</evidence>
<evidence type="ECO:0000313" key="8">
    <source>
        <dbReference type="Proteomes" id="UP001204851"/>
    </source>
</evidence>
<dbReference type="PANTHER" id="PTHR42734">
    <property type="entry name" value="METAL TRANSPORT SYSTEM ATP-BINDING PROTEIN TM_0124-RELATED"/>
    <property type="match status" value="1"/>
</dbReference>
<dbReference type="RefSeq" id="WP_252770545.1">
    <property type="nucleotide sequence ID" value="NZ_JAMXMC010000008.1"/>
</dbReference>
<dbReference type="InterPro" id="IPR027417">
    <property type="entry name" value="P-loop_NTPase"/>
</dbReference>
<dbReference type="NCBIfam" id="NF040873">
    <property type="entry name" value="AztA"/>
    <property type="match status" value="1"/>
</dbReference>
<accession>A0ABT1BPT8</accession>
<dbReference type="SUPFAM" id="SSF52540">
    <property type="entry name" value="P-loop containing nucleoside triphosphate hydrolases"/>
    <property type="match status" value="1"/>
</dbReference>
<feature type="domain" description="ABC transporter" evidence="6">
    <location>
        <begin position="11"/>
        <end position="237"/>
    </location>
</feature>
<comment type="similarity">
    <text evidence="1">Belongs to the ABC transporter superfamily.</text>
</comment>
<keyword evidence="4" id="KW-0547">Nucleotide-binding</keyword>
<keyword evidence="2" id="KW-0813">Transport</keyword>
<dbReference type="InterPro" id="IPR050153">
    <property type="entry name" value="Metal_Ion_Import_ABC"/>
</dbReference>
<keyword evidence="8" id="KW-1185">Reference proteome</keyword>
<evidence type="ECO:0000256" key="5">
    <source>
        <dbReference type="ARBA" id="ARBA00022840"/>
    </source>
</evidence>
<dbReference type="PANTHER" id="PTHR42734:SF5">
    <property type="entry name" value="IRON TRANSPORT SYSTEM ATP-BINDING PROTEIN HI_0361-RELATED"/>
    <property type="match status" value="1"/>
</dbReference>
<evidence type="ECO:0000259" key="6">
    <source>
        <dbReference type="PROSITE" id="PS50893"/>
    </source>
</evidence>
<dbReference type="SMART" id="SM00382">
    <property type="entry name" value="AAA"/>
    <property type="match status" value="1"/>
</dbReference>
<name>A0ABT1BPT8_9BURK</name>
<sequence>MSSDAERSAVLRLDGLCLQRGARTVLKDLSGHFAAGSLTAVIGPNGAGKSTLLAALAGEIPPAAGAILRAPGLRLGYLPQLSALDRYFPLQVHEVVALGLWPRLGPWRRQTRSQRGLVQAALHEVGLADLAHQPLQTLSTGQFQRMLFARLILQDAQILLLDEPFAAMDEPSTQELLALLQRWSAQGRTVVTVLHDLAQVREHFSHALLLAGHAVAWGPVAEVLQPAPLQRAGYLPVLPAPVPRGSCSA</sequence>
<evidence type="ECO:0000256" key="2">
    <source>
        <dbReference type="ARBA" id="ARBA00022448"/>
    </source>
</evidence>
<reference evidence="7 8" key="1">
    <citation type="submission" date="2022-06" db="EMBL/GenBank/DDBJ databases">
        <title>Ideonella sp. NS12-5 Genome sequencing and assembly.</title>
        <authorList>
            <person name="Jung Y."/>
        </authorList>
    </citation>
    <scope>NUCLEOTIDE SEQUENCE [LARGE SCALE GENOMIC DNA]</scope>
    <source>
        <strain evidence="7 8">NS12-5</strain>
    </source>
</reference>